<dbReference type="SUPFAM" id="SSF53756">
    <property type="entry name" value="UDP-Glycosyltransferase/glycogen phosphorylase"/>
    <property type="match status" value="1"/>
</dbReference>
<dbReference type="GO" id="GO:0005829">
    <property type="term" value="C:cytosol"/>
    <property type="evidence" value="ECO:0007669"/>
    <property type="project" value="TreeGrafter"/>
</dbReference>
<organism evidence="6 7">
    <name type="scientific">Flexistipes sinusarabici</name>
    <dbReference type="NCBI Taxonomy" id="2352"/>
    <lineage>
        <taxon>Bacteria</taxon>
        <taxon>Pseudomonadati</taxon>
        <taxon>Deferribacterota</taxon>
        <taxon>Deferribacteres</taxon>
        <taxon>Deferribacterales</taxon>
        <taxon>Flexistipitaceae</taxon>
        <taxon>Flexistipes</taxon>
    </lineage>
</organism>
<dbReference type="CDD" id="cd03789">
    <property type="entry name" value="GT9_LPS_heptosyltransferase"/>
    <property type="match status" value="1"/>
</dbReference>
<evidence type="ECO:0000313" key="7">
    <source>
        <dbReference type="Proteomes" id="UP000262325"/>
    </source>
</evidence>
<reference evidence="6 7" key="1">
    <citation type="journal article" date="2018" name="Nat. Biotechnol.">
        <title>A standardized bacterial taxonomy based on genome phylogeny substantially revises the tree of life.</title>
        <authorList>
            <person name="Parks D.H."/>
            <person name="Chuvochina M."/>
            <person name="Waite D.W."/>
            <person name="Rinke C."/>
            <person name="Skarshewski A."/>
            <person name="Chaumeil P.A."/>
            <person name="Hugenholtz P."/>
        </authorList>
    </citation>
    <scope>NUCLEOTIDE SEQUENCE [LARGE SCALE GENOMIC DNA]</scope>
    <source>
        <strain evidence="6">UBA8672</strain>
    </source>
</reference>
<accession>A0A3D5QDP9</accession>
<dbReference type="Gene3D" id="3.40.50.2000">
    <property type="entry name" value="Glycogen Phosphorylase B"/>
    <property type="match status" value="2"/>
</dbReference>
<dbReference type="PANTHER" id="PTHR30160:SF1">
    <property type="entry name" value="LIPOPOLYSACCHARIDE 1,2-N-ACETYLGLUCOSAMINETRANSFERASE-RELATED"/>
    <property type="match status" value="1"/>
</dbReference>
<protein>
    <recommendedName>
        <fullName evidence="4">lipopolysaccharide heptosyltransferase II</fullName>
        <ecNumber evidence="4">2.4.99.24</ecNumber>
    </recommendedName>
</protein>
<dbReference type="PANTHER" id="PTHR30160">
    <property type="entry name" value="TETRAACYLDISACCHARIDE 4'-KINASE-RELATED"/>
    <property type="match status" value="1"/>
</dbReference>
<gene>
    <name evidence="6" type="primary">waaF</name>
    <name evidence="6" type="ORF">DHM44_06395</name>
</gene>
<keyword evidence="2 6" id="KW-0808">Transferase</keyword>
<comment type="similarity">
    <text evidence="3">Belongs to the glycosyltransferase 9 family.</text>
</comment>
<proteinExistence type="inferred from homology"/>
<dbReference type="AlphaFoldDB" id="A0A3D5QDP9"/>
<dbReference type="InterPro" id="IPR051199">
    <property type="entry name" value="LPS_LOS_Heptosyltrfase"/>
</dbReference>
<comment type="caution">
    <text evidence="6">The sequence shown here is derived from an EMBL/GenBank/DDBJ whole genome shotgun (WGS) entry which is preliminary data.</text>
</comment>
<evidence type="ECO:0000256" key="4">
    <source>
        <dbReference type="ARBA" id="ARBA00044042"/>
    </source>
</evidence>
<evidence type="ECO:0000313" key="6">
    <source>
        <dbReference type="EMBL" id="HCW93292.1"/>
    </source>
</evidence>
<keyword evidence="1" id="KW-0328">Glycosyltransferase</keyword>
<evidence type="ECO:0000256" key="2">
    <source>
        <dbReference type="ARBA" id="ARBA00022679"/>
    </source>
</evidence>
<sequence>MTELRLHKILVFNPSFIGDSILTTPLVNALSKIYPGAKIYFCVRPESAGLFKCLENVQEVITFDKRGDYKGLTGLWKFACKLRGYNFDMIVTAHKSFRSLLTLKLSGCKNIIGFKQSSLSFLLDKKSDRNMKLHEVERNLSLLSNIWDEFTLEKAKNLGNNPAVCEEMEYKQKVSTFLNTLKKDNRRIIGIAPASVWETKRWPVENYATIIEKMYFKGVYSLVISGPKEYWVIEELKEECCVPFLDFAGKTSLTELASIIGNLDLLICNDSAPMHMAAALETPLVALFGPTTQSLGFFPYGSGQSEVVEIKDLYCRPCALHGGRRCPEKHFRCMRDIKPENVMAVAEELLT</sequence>
<dbReference type="GO" id="GO:0008713">
    <property type="term" value="F:ADP-heptose-lipopolysaccharide heptosyltransferase activity"/>
    <property type="evidence" value="ECO:0007669"/>
    <property type="project" value="UniProtKB-EC"/>
</dbReference>
<dbReference type="EC" id="2.4.99.24" evidence="4"/>
<dbReference type="InterPro" id="IPR011910">
    <property type="entry name" value="RfaF"/>
</dbReference>
<comment type="catalytic activity">
    <reaction evidence="5">
        <text>an L-alpha-D-Hep-(1-&gt;5)-[alpha-Kdo-(2-&gt;4)]-alpha-Kdo-(2-&gt;6)-lipid A + ADP-L-glycero-beta-D-manno-heptose = an L-alpha-D-Hep-(1-&gt;3)-L-alpha-D-Hep-(1-&gt;5)-[alpha-Kdo-(2-&gt;4)]-alpha-Kdo-(2-&gt;6)-lipid A + ADP + H(+)</text>
        <dbReference type="Rhea" id="RHEA:74071"/>
        <dbReference type="ChEBI" id="CHEBI:15378"/>
        <dbReference type="ChEBI" id="CHEBI:61506"/>
        <dbReference type="ChEBI" id="CHEBI:193068"/>
        <dbReference type="ChEBI" id="CHEBI:193069"/>
        <dbReference type="ChEBI" id="CHEBI:456216"/>
        <dbReference type="EC" id="2.4.99.24"/>
    </reaction>
</comment>
<dbReference type="EMBL" id="DPPF01000127">
    <property type="protein sequence ID" value="HCW93292.1"/>
    <property type="molecule type" value="Genomic_DNA"/>
</dbReference>
<dbReference type="Pfam" id="PF01075">
    <property type="entry name" value="Glyco_transf_9"/>
    <property type="match status" value="1"/>
</dbReference>
<dbReference type="Proteomes" id="UP000262325">
    <property type="component" value="Unassembled WGS sequence"/>
</dbReference>
<dbReference type="NCBIfam" id="TIGR02195">
    <property type="entry name" value="heptsyl_trn_II"/>
    <property type="match status" value="1"/>
</dbReference>
<evidence type="ECO:0000256" key="1">
    <source>
        <dbReference type="ARBA" id="ARBA00022676"/>
    </source>
</evidence>
<dbReference type="GO" id="GO:0009244">
    <property type="term" value="P:lipopolysaccharide core region biosynthetic process"/>
    <property type="evidence" value="ECO:0007669"/>
    <property type="project" value="TreeGrafter"/>
</dbReference>
<dbReference type="InterPro" id="IPR002201">
    <property type="entry name" value="Glyco_trans_9"/>
</dbReference>
<evidence type="ECO:0000256" key="3">
    <source>
        <dbReference type="ARBA" id="ARBA00043995"/>
    </source>
</evidence>
<name>A0A3D5QDP9_FLESI</name>
<evidence type="ECO:0000256" key="5">
    <source>
        <dbReference type="ARBA" id="ARBA00047503"/>
    </source>
</evidence>